<proteinExistence type="predicted"/>
<reference evidence="1 2" key="1">
    <citation type="submission" date="2015-02" db="EMBL/GenBank/DDBJ databases">
        <title>Draft genome sequences of ten Microbacterium spp. with emphasis on heavy metal contaminated environments.</title>
        <authorList>
            <person name="Corretto E."/>
        </authorList>
    </citation>
    <scope>NUCLEOTIDE SEQUENCE [LARGE SCALE GENOMIC DNA]</scope>
    <source>
        <strain evidence="1 2">SA35</strain>
    </source>
</reference>
<gene>
    <name evidence="1" type="ORF">RS84_01587</name>
</gene>
<accession>A0A0M2HU21</accession>
<dbReference type="EMBL" id="JYJB01000008">
    <property type="protein sequence ID" value="KJL47958.1"/>
    <property type="molecule type" value="Genomic_DNA"/>
</dbReference>
<sequence>MSDPISNLLASGADQVAARVFAEVFTPDAPSPQPFREVRARLAALAGATERRRFLTTSAMAEPAYAGGLEVVLLWERALLAARISSGDQGLFIVVLRDGEAARASGDAYTAALSKLLESRRS</sequence>
<evidence type="ECO:0000313" key="1">
    <source>
        <dbReference type="EMBL" id="KJL47958.1"/>
    </source>
</evidence>
<evidence type="ECO:0000313" key="2">
    <source>
        <dbReference type="Proteomes" id="UP000033900"/>
    </source>
</evidence>
<protein>
    <submittedName>
        <fullName evidence="1">Uncharacterized protein</fullName>
    </submittedName>
</protein>
<dbReference type="Proteomes" id="UP000033900">
    <property type="component" value="Unassembled WGS sequence"/>
</dbReference>
<keyword evidence="2" id="KW-1185">Reference proteome</keyword>
<comment type="caution">
    <text evidence="1">The sequence shown here is derived from an EMBL/GenBank/DDBJ whole genome shotgun (WGS) entry which is preliminary data.</text>
</comment>
<organism evidence="1 2">
    <name type="scientific">Microbacterium hydrocarbonoxydans</name>
    <dbReference type="NCBI Taxonomy" id="273678"/>
    <lineage>
        <taxon>Bacteria</taxon>
        <taxon>Bacillati</taxon>
        <taxon>Actinomycetota</taxon>
        <taxon>Actinomycetes</taxon>
        <taxon>Micrococcales</taxon>
        <taxon>Microbacteriaceae</taxon>
        <taxon>Microbacterium</taxon>
    </lineage>
</organism>
<dbReference type="OrthoDB" id="5196907at2"/>
<name>A0A0M2HU21_9MICO</name>
<dbReference type="AlphaFoldDB" id="A0A0M2HU21"/>
<dbReference type="RefSeq" id="WP_045257224.1">
    <property type="nucleotide sequence ID" value="NZ_JYJB01000008.1"/>
</dbReference>
<dbReference type="PATRIC" id="fig|273678.4.peg.1586"/>
<dbReference type="STRING" id="273678.RS84_01587"/>